<dbReference type="EMBL" id="LJQN01000094">
    <property type="protein sequence ID" value="KPX54317.1"/>
    <property type="molecule type" value="Genomic_DNA"/>
</dbReference>
<comment type="caution">
    <text evidence="1">The sequence shown here is derived from an EMBL/GenBank/DDBJ whole genome shotgun (WGS) entry which is preliminary data.</text>
</comment>
<sequence>MLSDLDELILSCEDPRSQQYIEEAVRCYKAGAYRSSVVACWIAVAFDLVDKIKELAAGGDKEAQAELTRFETIQKANNLSGALAFEKDLPLMAKDKFEFISHLEYLDLVRLVEDRNRCAHPSHVSDNQVFVASAELSRLHIHNAVKSILSKPAAQGKAALERVLNDLESKFFPSNLDDVVTLFEAGPLRRCRSALMSNLLKILIKATIGVGDAPVLPGKCALALSALKKMHPALWEEFFSACVKQIVEPLRAEDTMSRAVIRFARFNELGMWDVLPKAEKLRFLTYVENAPSKLYNDLDWFYLIEDCPKGFLLAVEKRIETATHAEIHESAWFDTPPAVIDRLLEIYQGSSSFAEANQYGRTLRLKFKDAQPTYKQADNLIRIAVANSQVGNSSELPHILRQLSSLDWGKGSLDALIKKHSLKVKF</sequence>
<organism evidence="1 2">
    <name type="scientific">Pseudomonas amygdali pv. hibisci</name>
    <dbReference type="NCBI Taxonomy" id="251723"/>
    <lineage>
        <taxon>Bacteria</taxon>
        <taxon>Pseudomonadati</taxon>
        <taxon>Pseudomonadota</taxon>
        <taxon>Gammaproteobacteria</taxon>
        <taxon>Pseudomonadales</taxon>
        <taxon>Pseudomonadaceae</taxon>
        <taxon>Pseudomonas</taxon>
        <taxon>Pseudomonas amygdali</taxon>
    </lineage>
</organism>
<dbReference type="Proteomes" id="UP000050545">
    <property type="component" value="Unassembled WGS sequence"/>
</dbReference>
<dbReference type="AlphaFoldDB" id="A0AB34U6V3"/>
<evidence type="ECO:0000313" key="2">
    <source>
        <dbReference type="Proteomes" id="UP000050545"/>
    </source>
</evidence>
<accession>A0AB34U6V3</accession>
<reference evidence="1 2" key="1">
    <citation type="submission" date="2015-09" db="EMBL/GenBank/DDBJ databases">
        <title>Genome announcement of multiple Pseudomonas syringae strains.</title>
        <authorList>
            <person name="Thakur S."/>
            <person name="Wang P.W."/>
            <person name="Gong Y."/>
            <person name="Weir B.S."/>
            <person name="Guttman D.S."/>
        </authorList>
    </citation>
    <scope>NUCLEOTIDE SEQUENCE [LARGE SCALE GENOMIC DNA]</scope>
    <source>
        <strain evidence="1 2">ICMP9623</strain>
    </source>
</reference>
<dbReference type="RefSeq" id="WP_057404807.1">
    <property type="nucleotide sequence ID" value="NZ_LJQN01000094.1"/>
</dbReference>
<protein>
    <submittedName>
        <fullName evidence="1">Uncharacterized protein</fullName>
    </submittedName>
</protein>
<gene>
    <name evidence="1" type="ORF">ALO67_03547</name>
</gene>
<proteinExistence type="predicted"/>
<evidence type="ECO:0000313" key="1">
    <source>
        <dbReference type="EMBL" id="KPX54317.1"/>
    </source>
</evidence>
<name>A0AB34U6V3_PSEA0</name>